<feature type="binding site" evidence="11">
    <location>
        <position position="69"/>
    </location>
    <ligand>
        <name>Mn(2+)</name>
        <dbReference type="ChEBI" id="CHEBI:29035"/>
        <label>1</label>
    </ligand>
</feature>
<dbReference type="InterPro" id="IPR036025">
    <property type="entry name" value="RtcB-like_sf"/>
</dbReference>
<feature type="binding site" evidence="11">
    <location>
        <position position="164"/>
    </location>
    <ligand>
        <name>Mn(2+)</name>
        <dbReference type="ChEBI" id="CHEBI:29035"/>
        <label>1</label>
    </ligand>
</feature>
<dbReference type="Proteomes" id="UP000035352">
    <property type="component" value="Chromosome"/>
</dbReference>
<keyword evidence="6 10" id="KW-0342">GTP-binding</keyword>
<dbReference type="PANTHER" id="PTHR43749:SF2">
    <property type="entry name" value="RNA-SPLICING LIGASE RTCB"/>
    <property type="match status" value="1"/>
</dbReference>
<evidence type="ECO:0000256" key="8">
    <source>
        <dbReference type="ARBA" id="ARBA00047746"/>
    </source>
</evidence>
<dbReference type="PANTHER" id="PTHR43749">
    <property type="entry name" value="RNA-SPLICING LIGASE RTCB"/>
    <property type="match status" value="1"/>
</dbReference>
<evidence type="ECO:0000256" key="1">
    <source>
        <dbReference type="ARBA" id="ARBA00012726"/>
    </source>
</evidence>
<feature type="binding site" evidence="10">
    <location>
        <begin position="329"/>
        <end position="332"/>
    </location>
    <ligand>
        <name>GMP</name>
        <dbReference type="ChEBI" id="CHEBI:58115"/>
    </ligand>
</feature>
<feature type="binding site" evidence="10">
    <location>
        <begin position="305"/>
        <end position="308"/>
    </location>
    <ligand>
        <name>GMP</name>
        <dbReference type="ChEBI" id="CHEBI:58115"/>
    </ligand>
</feature>
<sequence>MKLMKNVQGWTEGVEVDHQALNQIRNIAGLPIVAGHVAIMPDVHLGKGATVGSVIPTRGAIIPAAVGVDIGCGMCAVRTDLKAADLPDHLAGVRSAIESLVPVGFSAHEKEVNPTHEAAHGRVLKQRMDVLYTRFEQLSILTVLGALDARKIWKQIGTLGGGNHFIELCLDEVGAVWVMLHSGSRNIGKTIGEAAIGMARDACVKAGVHLPDRDLAWLNEGTPEFHQYVEALQWAQDYAALNRDLMLFRVMRALRASLGREIGSTKEAINCHHNYATVEQHFGAKVWITRKGAVSAREGQLGIIPGSMGAKSYIVRGKGNPLSYCSCSHGAGRRHSRGMAKRLFDLDALAAQTAGVECRKDEGVLDEIPGAYKNIDAVMAAQADLVSVEHTLKQVLCVKG</sequence>
<feature type="binding site" evidence="11">
    <location>
        <position position="181"/>
    </location>
    <ligand>
        <name>Mn(2+)</name>
        <dbReference type="ChEBI" id="CHEBI:29035"/>
        <label>2</label>
    </ligand>
</feature>
<dbReference type="GO" id="GO:0003909">
    <property type="term" value="F:DNA ligase activity"/>
    <property type="evidence" value="ECO:0007669"/>
    <property type="project" value="TreeGrafter"/>
</dbReference>
<dbReference type="OrthoDB" id="9802323at2"/>
<dbReference type="SUPFAM" id="SSF103365">
    <property type="entry name" value="Hypothetical protein PH1602"/>
    <property type="match status" value="1"/>
</dbReference>
<keyword evidence="4 10" id="KW-0547">Nucleotide-binding</keyword>
<name>A0A0G3BLB7_9BURK</name>
<dbReference type="PATRIC" id="fig|413882.6.peg.645"/>
<dbReference type="GO" id="GO:0006396">
    <property type="term" value="P:RNA processing"/>
    <property type="evidence" value="ECO:0007669"/>
    <property type="project" value="InterPro"/>
</dbReference>
<accession>A0A0G3BLB7</accession>
<keyword evidence="2 12" id="KW-0436">Ligase</keyword>
<dbReference type="EMBL" id="CP011371">
    <property type="protein sequence ID" value="AKJ27300.1"/>
    <property type="molecule type" value="Genomic_DNA"/>
</dbReference>
<dbReference type="GO" id="GO:0030145">
    <property type="term" value="F:manganese ion binding"/>
    <property type="evidence" value="ECO:0007669"/>
    <property type="project" value="TreeGrafter"/>
</dbReference>
<dbReference type="Pfam" id="PF01139">
    <property type="entry name" value="RtcB"/>
    <property type="match status" value="1"/>
</dbReference>
<gene>
    <name evidence="12" type="ORF">AAW51_0609</name>
</gene>
<dbReference type="GO" id="GO:0042245">
    <property type="term" value="P:RNA repair"/>
    <property type="evidence" value="ECO:0007669"/>
    <property type="project" value="UniProtKB-KW"/>
</dbReference>
<proteinExistence type="predicted"/>
<feature type="binding site" evidence="10">
    <location>
        <begin position="163"/>
        <end position="167"/>
    </location>
    <ligand>
        <name>GMP</name>
        <dbReference type="ChEBI" id="CHEBI:58115"/>
    </ligand>
</feature>
<dbReference type="GO" id="GO:0170057">
    <property type="term" value="F:RNA ligase (GTP) activity"/>
    <property type="evidence" value="ECO:0007669"/>
    <property type="project" value="UniProtKB-EC"/>
</dbReference>
<evidence type="ECO:0000256" key="10">
    <source>
        <dbReference type="PIRSR" id="PIRSR601233-2"/>
    </source>
</evidence>
<keyword evidence="3 11" id="KW-0479">Metal-binding</keyword>
<comment type="cofactor">
    <cofactor evidence="11">
        <name>Mn(2+)</name>
        <dbReference type="ChEBI" id="CHEBI:29035"/>
    </cofactor>
    <text evidence="11">Binds 2 manganese ions per subunit.</text>
</comment>
<dbReference type="InterPro" id="IPR001233">
    <property type="entry name" value="RtcB"/>
</dbReference>
<dbReference type="AlphaFoldDB" id="A0A0G3BLB7"/>
<protein>
    <recommendedName>
        <fullName evidence="1">3'-phosphate/5'-hydroxy nucleic acid ligase</fullName>
        <ecNumber evidence="1">6.5.1.8</ecNumber>
    </recommendedName>
</protein>
<dbReference type="KEGG" id="pbh:AAW51_0609"/>
<evidence type="ECO:0000256" key="4">
    <source>
        <dbReference type="ARBA" id="ARBA00022741"/>
    </source>
</evidence>
<feature type="binding site" evidence="11">
    <location>
        <position position="273"/>
    </location>
    <ligand>
        <name>Mn(2+)</name>
        <dbReference type="ChEBI" id="CHEBI:29035"/>
        <label>2</label>
    </ligand>
</feature>
<evidence type="ECO:0000256" key="6">
    <source>
        <dbReference type="ARBA" id="ARBA00023134"/>
    </source>
</evidence>
<evidence type="ECO:0000313" key="13">
    <source>
        <dbReference type="Proteomes" id="UP000035352"/>
    </source>
</evidence>
<dbReference type="STRING" id="413882.AAW51_0609"/>
<reference evidence="12 13" key="1">
    <citation type="submission" date="2015-05" db="EMBL/GenBank/DDBJ databases">
        <authorList>
            <person name="Tang B."/>
            <person name="Yu Y."/>
        </authorList>
    </citation>
    <scope>NUCLEOTIDE SEQUENCE [LARGE SCALE GENOMIC DNA]</scope>
    <source>
        <strain evidence="12 13">DSM 7029</strain>
    </source>
</reference>
<evidence type="ECO:0000256" key="11">
    <source>
        <dbReference type="PIRSR" id="PIRSR601233-3"/>
    </source>
</evidence>
<evidence type="ECO:0000256" key="9">
    <source>
        <dbReference type="PIRSR" id="PIRSR601233-1"/>
    </source>
</evidence>
<comment type="catalytic activity">
    <reaction evidence="8">
        <text>a 3'-end 3'-phospho-ribonucleotide-RNA + a 5'-end dephospho-ribonucleoside-RNA + GTP = a ribonucleotidyl-ribonucleotide-RNA + GMP + diphosphate</text>
        <dbReference type="Rhea" id="RHEA:68076"/>
        <dbReference type="Rhea" id="RHEA-COMP:10463"/>
        <dbReference type="Rhea" id="RHEA-COMP:13936"/>
        <dbReference type="Rhea" id="RHEA-COMP:17355"/>
        <dbReference type="ChEBI" id="CHEBI:33019"/>
        <dbReference type="ChEBI" id="CHEBI:37565"/>
        <dbReference type="ChEBI" id="CHEBI:58115"/>
        <dbReference type="ChEBI" id="CHEBI:83062"/>
        <dbReference type="ChEBI" id="CHEBI:138284"/>
        <dbReference type="ChEBI" id="CHEBI:173118"/>
        <dbReference type="EC" id="6.5.1.8"/>
    </reaction>
</comment>
<dbReference type="Gene3D" id="3.90.1860.10">
    <property type="entry name" value="tRNA-splicing ligase RtcB"/>
    <property type="match status" value="1"/>
</dbReference>
<dbReference type="RefSeq" id="WP_047193438.1">
    <property type="nucleotide sequence ID" value="NZ_CP011371.1"/>
</dbReference>
<feature type="binding site" evidence="10">
    <location>
        <position position="312"/>
    </location>
    <ligand>
        <name>GMP</name>
        <dbReference type="ChEBI" id="CHEBI:58115"/>
    </ligand>
</feature>
<evidence type="ECO:0000256" key="2">
    <source>
        <dbReference type="ARBA" id="ARBA00022598"/>
    </source>
</evidence>
<dbReference type="GO" id="GO:0005525">
    <property type="term" value="F:GTP binding"/>
    <property type="evidence" value="ECO:0007669"/>
    <property type="project" value="UniProtKB-KW"/>
</dbReference>
<evidence type="ECO:0000256" key="3">
    <source>
        <dbReference type="ARBA" id="ARBA00022723"/>
    </source>
</evidence>
<dbReference type="InterPro" id="IPR052915">
    <property type="entry name" value="RtcB-like"/>
</dbReference>
<dbReference type="EC" id="6.5.1.8" evidence="1"/>
<evidence type="ECO:0000313" key="12">
    <source>
        <dbReference type="EMBL" id="AKJ27300.1"/>
    </source>
</evidence>
<evidence type="ECO:0000256" key="5">
    <source>
        <dbReference type="ARBA" id="ARBA00022800"/>
    </source>
</evidence>
<keyword evidence="5" id="KW-0692">RNA repair</keyword>
<feature type="active site" description="GMP-histidine intermediate" evidence="9">
    <location>
        <position position="329"/>
    </location>
</feature>
<feature type="binding site" evidence="10">
    <location>
        <position position="399"/>
    </location>
    <ligand>
        <name>GMP</name>
        <dbReference type="ChEBI" id="CHEBI:58115"/>
    </ligand>
</feature>
<keyword evidence="7 11" id="KW-0464">Manganese</keyword>
<dbReference type="GO" id="GO:0006281">
    <property type="term" value="P:DNA repair"/>
    <property type="evidence" value="ECO:0007669"/>
    <property type="project" value="TreeGrafter"/>
</dbReference>
<organism evidence="12 13">
    <name type="scientific">Caldimonas brevitalea</name>
    <dbReference type="NCBI Taxonomy" id="413882"/>
    <lineage>
        <taxon>Bacteria</taxon>
        <taxon>Pseudomonadati</taxon>
        <taxon>Pseudomonadota</taxon>
        <taxon>Betaproteobacteria</taxon>
        <taxon>Burkholderiales</taxon>
        <taxon>Sphaerotilaceae</taxon>
        <taxon>Caldimonas</taxon>
    </lineage>
</organism>
<feature type="binding site" evidence="10">
    <location>
        <begin position="273"/>
        <end position="274"/>
    </location>
    <ligand>
        <name>GMP</name>
        <dbReference type="ChEBI" id="CHEBI:58115"/>
    </ligand>
</feature>
<evidence type="ECO:0000256" key="7">
    <source>
        <dbReference type="ARBA" id="ARBA00023211"/>
    </source>
</evidence>
<keyword evidence="13" id="KW-1185">Reference proteome</keyword>